<dbReference type="OrthoDB" id="29253at2"/>
<dbReference type="KEGG" id="cyj:Cyan7822_3705"/>
<reference evidence="2" key="1">
    <citation type="journal article" date="2011" name="MBio">
        <title>Novel metabolic attributes of the genus Cyanothece, comprising a group of unicellular nitrogen-fixing Cyanobacteria.</title>
        <authorList>
            <person name="Bandyopadhyay A."/>
            <person name="Elvitigala T."/>
            <person name="Welsh E."/>
            <person name="Stockel J."/>
            <person name="Liberton M."/>
            <person name="Min H."/>
            <person name="Sherman L.A."/>
            <person name="Pakrasi H.B."/>
        </authorList>
    </citation>
    <scope>NUCLEOTIDE SEQUENCE [LARGE SCALE GENOMIC DNA]</scope>
    <source>
        <strain evidence="2">PCC 7822</strain>
    </source>
</reference>
<dbReference type="RefSeq" id="WP_013323711.1">
    <property type="nucleotide sequence ID" value="NC_014501.1"/>
</dbReference>
<dbReference type="STRING" id="497965.Cyan7822_3705"/>
<protein>
    <recommendedName>
        <fullName evidence="3">Lipid-A-disaccharide synthase</fullName>
    </recommendedName>
</protein>
<evidence type="ECO:0000313" key="1">
    <source>
        <dbReference type="EMBL" id="ADN15642.1"/>
    </source>
</evidence>
<dbReference type="InterPro" id="IPR019994">
    <property type="entry name" value="Lipid-A-disac_synthase-rel_put"/>
</dbReference>
<accession>E0UH43</accession>
<dbReference type="SUPFAM" id="SSF53756">
    <property type="entry name" value="UDP-Glycosyltransferase/glycogen phosphorylase"/>
    <property type="match status" value="1"/>
</dbReference>
<dbReference type="Proteomes" id="UP000008206">
    <property type="component" value="Chromosome"/>
</dbReference>
<dbReference type="AlphaFoldDB" id="E0UH43"/>
<evidence type="ECO:0000313" key="2">
    <source>
        <dbReference type="Proteomes" id="UP000008206"/>
    </source>
</evidence>
<dbReference type="EMBL" id="CP002198">
    <property type="protein sequence ID" value="ADN15642.1"/>
    <property type="molecule type" value="Genomic_DNA"/>
</dbReference>
<dbReference type="eggNOG" id="COG4370">
    <property type="taxonomic scope" value="Bacteria"/>
</dbReference>
<evidence type="ECO:0008006" key="3">
    <source>
        <dbReference type="Google" id="ProtNLM"/>
    </source>
</evidence>
<gene>
    <name evidence="1" type="ordered locus">Cyan7822_3705</name>
</gene>
<keyword evidence="2" id="KW-1185">Reference proteome</keyword>
<dbReference type="PANTHER" id="PTHR39517:SF1">
    <property type="entry name" value="LIPID-A-DISACCHARIDE SYNTHASE"/>
    <property type="match status" value="1"/>
</dbReference>
<dbReference type="HOGENOM" id="CLU_035659_0_0_3"/>
<organism evidence="1 2">
    <name type="scientific">Gloeothece verrucosa (strain PCC 7822)</name>
    <name type="common">Cyanothece sp. (strain PCC 7822)</name>
    <dbReference type="NCBI Taxonomy" id="497965"/>
    <lineage>
        <taxon>Bacteria</taxon>
        <taxon>Bacillati</taxon>
        <taxon>Cyanobacteriota</taxon>
        <taxon>Cyanophyceae</taxon>
        <taxon>Oscillatoriophycideae</taxon>
        <taxon>Chroococcales</taxon>
        <taxon>Aphanothecaceae</taxon>
        <taxon>Gloeothece</taxon>
        <taxon>Gloeothece verrucosa</taxon>
    </lineage>
</organism>
<name>E0UH43_GLOV7</name>
<dbReference type="NCBIfam" id="TIGR03492">
    <property type="entry name" value="lipid-A-disaccharide synthase-related protein"/>
    <property type="match status" value="1"/>
</dbReference>
<sequence length="410" mass="46229">MKLLILSNGHGEDVIAVRIIEQLQHYPKISQIAALPLVGEGHAYQNRKVSLIGPVQQMPSGGFIYMDRRQLWGDLKEGLLKLTQQQYQLVRQWAAQGGKILAVGDILPLLLAWISGADYAFVGTAKSEYYWQDEYGWLPQTPWIYRWSGSYYFPWERFLMSRPRCKAVFPRDSLTAKILQQWSIPAFDFGNPMMDDLEVEIDTVSKVKPLSNQLTILLLPGSRNPEAQRNWQTIIAAVAEVIKTFRNRELIFLAALAPALPFEPFQDYLIKEGWQIQPPDIFKLDPQGLTFTYGSARLRLCQNAYKQYLNQAQIAIAMAGTATEQFIGLGKPAITISGQGPQFTSTFAEAQTRLLGISVTLVQQPAQVACAIQSLLQDPDRWQAMIENGRRRMGLPGAAKRIAQCLMKIL</sequence>
<dbReference type="PANTHER" id="PTHR39517">
    <property type="entry name" value="SLL0192 PROTEIN"/>
    <property type="match status" value="1"/>
</dbReference>
<proteinExistence type="predicted"/>